<name>A0A0K0XEF7_MYCGD</name>
<gene>
    <name evidence="1" type="ORF">AFA91_32110</name>
</gene>
<dbReference type="Pfam" id="PF04978">
    <property type="entry name" value="MST"/>
    <property type="match status" value="1"/>
</dbReference>
<reference evidence="1 2" key="1">
    <citation type="submission" date="2015-07" db="EMBL/GenBank/DDBJ databases">
        <title>Complete genome sequence of Mycobacterium goodii X7B, a facultative thermophilic biodesulfurizing bacterium.</title>
        <authorList>
            <person name="Yu B."/>
            <person name="Li F."/>
            <person name="Xu P."/>
        </authorList>
    </citation>
    <scope>NUCLEOTIDE SEQUENCE [LARGE SCALE GENOMIC DNA]</scope>
    <source>
        <strain evidence="1 2">X7B</strain>
    </source>
</reference>
<dbReference type="OrthoDB" id="4548523at2"/>
<dbReference type="STRING" id="134601.AFA91_32110"/>
<proteinExistence type="predicted"/>
<dbReference type="EMBL" id="CP012150">
    <property type="protein sequence ID" value="AKS35799.1"/>
    <property type="molecule type" value="Genomic_DNA"/>
</dbReference>
<dbReference type="SUPFAM" id="SSF109854">
    <property type="entry name" value="DinB/YfiT-like putative metalloenzymes"/>
    <property type="match status" value="1"/>
</dbReference>
<dbReference type="InterPro" id="IPR007061">
    <property type="entry name" value="MST-like"/>
</dbReference>
<dbReference type="KEGG" id="mgo:AFA91_32110"/>
<dbReference type="Proteomes" id="UP000062255">
    <property type="component" value="Chromosome"/>
</dbReference>
<protein>
    <recommendedName>
        <fullName evidence="3">DinB family protein</fullName>
    </recommendedName>
</protein>
<dbReference type="PATRIC" id="fig|134601.6.peg.6643"/>
<dbReference type="AlphaFoldDB" id="A0A0K0XEF7"/>
<dbReference type="InterPro" id="IPR034660">
    <property type="entry name" value="DinB/YfiT-like"/>
</dbReference>
<sequence length="203" mass="22710">MPGMPPPAADERQTLLNFLTFQQNAFFAAAYGLTDEQARSTPSVSALSIGGLVKHAAGVQKGWTDRAACAPDFPPPDPRPVAEQMAEYADQYTMHDDETLADLLDALKRQNAQTLRVFAEQDLDAPVPVPHQVPWFPADVDHWSVRWVAMHLIEELSRHAGHADIIRESIDRATMYELMAAAEEWPETDWIKRWRPSTPAPTV</sequence>
<dbReference type="RefSeq" id="WP_049748243.1">
    <property type="nucleotide sequence ID" value="NZ_CP012150.1"/>
</dbReference>
<evidence type="ECO:0008006" key="3">
    <source>
        <dbReference type="Google" id="ProtNLM"/>
    </source>
</evidence>
<organism evidence="1 2">
    <name type="scientific">Mycolicibacterium goodii</name>
    <name type="common">Mycobacterium goodii</name>
    <dbReference type="NCBI Taxonomy" id="134601"/>
    <lineage>
        <taxon>Bacteria</taxon>
        <taxon>Bacillati</taxon>
        <taxon>Actinomycetota</taxon>
        <taxon>Actinomycetes</taxon>
        <taxon>Mycobacteriales</taxon>
        <taxon>Mycobacteriaceae</taxon>
        <taxon>Mycolicibacterium</taxon>
    </lineage>
</organism>
<evidence type="ECO:0000313" key="1">
    <source>
        <dbReference type="EMBL" id="AKS35799.1"/>
    </source>
</evidence>
<accession>A0A0K0XEF7</accession>
<evidence type="ECO:0000313" key="2">
    <source>
        <dbReference type="Proteomes" id="UP000062255"/>
    </source>
</evidence>
<dbReference type="Gene3D" id="1.20.120.450">
    <property type="entry name" value="dinb family like domain"/>
    <property type="match status" value="1"/>
</dbReference>